<protein>
    <submittedName>
        <fullName evidence="2">Uncharacterized protein</fullName>
    </submittedName>
</protein>
<dbReference type="Proteomes" id="UP000054279">
    <property type="component" value="Unassembled WGS sequence"/>
</dbReference>
<gene>
    <name evidence="2" type="ORF">M422DRAFT_251730</name>
</gene>
<evidence type="ECO:0000313" key="3">
    <source>
        <dbReference type="Proteomes" id="UP000054279"/>
    </source>
</evidence>
<feature type="compositionally biased region" description="Low complexity" evidence="1">
    <location>
        <begin position="39"/>
        <end position="52"/>
    </location>
</feature>
<dbReference type="OrthoDB" id="3264363at2759"/>
<dbReference type="HOGENOM" id="CLU_053715_0_0_1"/>
<dbReference type="EMBL" id="KN837115">
    <property type="protein sequence ID" value="KIJ44747.1"/>
    <property type="molecule type" value="Genomic_DNA"/>
</dbReference>
<keyword evidence="3" id="KW-1185">Reference proteome</keyword>
<dbReference type="SUPFAM" id="SSF52047">
    <property type="entry name" value="RNI-like"/>
    <property type="match status" value="1"/>
</dbReference>
<dbReference type="AlphaFoldDB" id="A0A0C9VQX1"/>
<name>A0A0C9VQX1_SPHS4</name>
<feature type="compositionally biased region" description="Basic and acidic residues" evidence="1">
    <location>
        <begin position="1"/>
        <end position="13"/>
    </location>
</feature>
<evidence type="ECO:0000313" key="2">
    <source>
        <dbReference type="EMBL" id="KIJ44747.1"/>
    </source>
</evidence>
<evidence type="ECO:0000256" key="1">
    <source>
        <dbReference type="SAM" id="MobiDB-lite"/>
    </source>
</evidence>
<feature type="region of interest" description="Disordered" evidence="1">
    <location>
        <begin position="1"/>
        <end position="101"/>
    </location>
</feature>
<reference evidence="2 3" key="1">
    <citation type="submission" date="2014-06" db="EMBL/GenBank/DDBJ databases">
        <title>Evolutionary Origins and Diversification of the Mycorrhizal Mutualists.</title>
        <authorList>
            <consortium name="DOE Joint Genome Institute"/>
            <consortium name="Mycorrhizal Genomics Consortium"/>
            <person name="Kohler A."/>
            <person name="Kuo A."/>
            <person name="Nagy L.G."/>
            <person name="Floudas D."/>
            <person name="Copeland A."/>
            <person name="Barry K.W."/>
            <person name="Cichocki N."/>
            <person name="Veneault-Fourrey C."/>
            <person name="LaButti K."/>
            <person name="Lindquist E.A."/>
            <person name="Lipzen A."/>
            <person name="Lundell T."/>
            <person name="Morin E."/>
            <person name="Murat C."/>
            <person name="Riley R."/>
            <person name="Ohm R."/>
            <person name="Sun H."/>
            <person name="Tunlid A."/>
            <person name="Henrissat B."/>
            <person name="Grigoriev I.V."/>
            <person name="Hibbett D.S."/>
            <person name="Martin F."/>
        </authorList>
    </citation>
    <scope>NUCLEOTIDE SEQUENCE [LARGE SCALE GENOMIC DNA]</scope>
    <source>
        <strain evidence="2 3">SS14</strain>
    </source>
</reference>
<organism evidence="2 3">
    <name type="scientific">Sphaerobolus stellatus (strain SS14)</name>
    <dbReference type="NCBI Taxonomy" id="990650"/>
    <lineage>
        <taxon>Eukaryota</taxon>
        <taxon>Fungi</taxon>
        <taxon>Dikarya</taxon>
        <taxon>Basidiomycota</taxon>
        <taxon>Agaricomycotina</taxon>
        <taxon>Agaricomycetes</taxon>
        <taxon>Phallomycetidae</taxon>
        <taxon>Geastrales</taxon>
        <taxon>Sphaerobolaceae</taxon>
        <taxon>Sphaerobolus</taxon>
    </lineage>
</organism>
<accession>A0A0C9VQX1</accession>
<sequence>MSSSNRERPEDHVTTLLHTLRGEAFRRQLNLQGSRIRAPTSLSSGPSLPPVLFGDDTGDDAPSRDVSSSHQSRPLSKTAGPPPPRSWIPPSSSRSSGSTSPEWRRNALSLVFEYTRSSSKAIDQSSKVPTLFQTCLHRLLIDFGGIPVDLFSFLPRHILREYVRYSAVFAPLPKEDLEAIWALENAGSVDGEVIITGPYASSVLSRQVPSVSDVPSEWDANDNSSDPDPPPIMDTFIVLSAPFPPSLMSLLPVTLTHLALVNIQRLPIQTILIHVPLLKFLDLSYNLWVGEIVENKLLRMEWRRLRNLEVVCFRECGIAEEHTKALQEVLNKGRLTDMKLILMD</sequence>
<proteinExistence type="predicted"/>
<feature type="compositionally biased region" description="Polar residues" evidence="1">
    <location>
        <begin position="65"/>
        <end position="75"/>
    </location>
</feature>
<feature type="compositionally biased region" description="Low complexity" evidence="1">
    <location>
        <begin position="88"/>
        <end position="101"/>
    </location>
</feature>